<evidence type="ECO:0000256" key="7">
    <source>
        <dbReference type="SAM" id="SignalP"/>
    </source>
</evidence>
<dbReference type="AlphaFoldDB" id="A0A447GJ12"/>
<accession>A0A447GJ12</accession>
<keyword evidence="9" id="KW-1185">Reference proteome</keyword>
<keyword evidence="2 7" id="KW-0732">Signal</keyword>
<evidence type="ECO:0000256" key="4">
    <source>
        <dbReference type="ARBA" id="ARBA00023139"/>
    </source>
</evidence>
<gene>
    <name evidence="8" type="ORF">MB901379_04094</name>
</gene>
<evidence type="ECO:0000256" key="1">
    <source>
        <dbReference type="ARBA" id="ARBA00022475"/>
    </source>
</evidence>
<feature type="chain" id="PRO_5039464399" evidence="7">
    <location>
        <begin position="23"/>
        <end position="140"/>
    </location>
</feature>
<protein>
    <submittedName>
        <fullName evidence="8">Mycobacterium 19 kDa lipoprotein antigen</fullName>
    </submittedName>
</protein>
<dbReference type="RefSeq" id="WP_232021911.1">
    <property type="nucleotide sequence ID" value="NZ_CBCSKE010000007.1"/>
</dbReference>
<evidence type="ECO:0000256" key="3">
    <source>
        <dbReference type="ARBA" id="ARBA00023136"/>
    </source>
</evidence>
<name>A0A447GJ12_9MYCO</name>
<keyword evidence="4" id="KW-0564">Palmitate</keyword>
<sequence length="140" mass="14509" precursor="true">MRNQIAAMAVAGLAAAGLTACGTPSDSQLASTASMTVNGNDVRPQVVRCDQIEWYRTIQIGDEASGARILIDQGVRPMVTKSVRITNLGGFTGLYSQTDGGDANTSFSGDKVTISGTANGFNTDKPSEPTTASFKISANC</sequence>
<dbReference type="InterPro" id="IPR008691">
    <property type="entry name" value="LpqH"/>
</dbReference>
<dbReference type="KEGG" id="mbai:MB901379_04094"/>
<evidence type="ECO:0000313" key="8">
    <source>
        <dbReference type="EMBL" id="VDM90492.1"/>
    </source>
</evidence>
<keyword evidence="5 8" id="KW-0449">Lipoprotein</keyword>
<keyword evidence="1" id="KW-1003">Cell membrane</keyword>
<dbReference type="PROSITE" id="PS51257">
    <property type="entry name" value="PROKAR_LIPOPROTEIN"/>
    <property type="match status" value="1"/>
</dbReference>
<evidence type="ECO:0000256" key="5">
    <source>
        <dbReference type="ARBA" id="ARBA00023288"/>
    </source>
</evidence>
<evidence type="ECO:0000256" key="6">
    <source>
        <dbReference type="SAM" id="MobiDB-lite"/>
    </source>
</evidence>
<dbReference type="Pfam" id="PF05481">
    <property type="entry name" value="Myco_19_kDa"/>
    <property type="match status" value="1"/>
</dbReference>
<keyword evidence="3" id="KW-0472">Membrane</keyword>
<organism evidence="8 9">
    <name type="scientific">Mycobacterium basiliense</name>
    <dbReference type="NCBI Taxonomy" id="2094119"/>
    <lineage>
        <taxon>Bacteria</taxon>
        <taxon>Bacillati</taxon>
        <taxon>Actinomycetota</taxon>
        <taxon>Actinomycetes</taxon>
        <taxon>Mycobacteriales</taxon>
        <taxon>Mycobacteriaceae</taxon>
        <taxon>Mycobacterium</taxon>
    </lineage>
</organism>
<dbReference type="Proteomes" id="UP000269998">
    <property type="component" value="Chromosome"/>
</dbReference>
<proteinExistence type="predicted"/>
<reference evidence="9" key="1">
    <citation type="submission" date="2018-02" db="EMBL/GenBank/DDBJ databases">
        <authorList>
            <person name="Seth-Smith MB H."/>
            <person name="Seth-Smith H."/>
        </authorList>
    </citation>
    <scope>NUCLEOTIDE SEQUENCE [LARGE SCALE GENOMIC DNA]</scope>
</reference>
<feature type="region of interest" description="Disordered" evidence="6">
    <location>
        <begin position="116"/>
        <end position="140"/>
    </location>
</feature>
<dbReference type="GO" id="GO:0016020">
    <property type="term" value="C:membrane"/>
    <property type="evidence" value="ECO:0007669"/>
    <property type="project" value="InterPro"/>
</dbReference>
<evidence type="ECO:0000256" key="2">
    <source>
        <dbReference type="ARBA" id="ARBA00022729"/>
    </source>
</evidence>
<feature type="signal peptide" evidence="7">
    <location>
        <begin position="1"/>
        <end position="22"/>
    </location>
</feature>
<evidence type="ECO:0000313" key="9">
    <source>
        <dbReference type="Proteomes" id="UP000269998"/>
    </source>
</evidence>
<dbReference type="EMBL" id="LR130759">
    <property type="protein sequence ID" value="VDM90492.1"/>
    <property type="molecule type" value="Genomic_DNA"/>
</dbReference>